<feature type="non-terminal residue" evidence="2">
    <location>
        <position position="1"/>
    </location>
</feature>
<comment type="caution">
    <text evidence="2">The sequence shown here is derived from an EMBL/GenBank/DDBJ whole genome shotgun (WGS) entry which is preliminary data.</text>
</comment>
<dbReference type="Pfam" id="PF25840">
    <property type="entry name" value="Ulvan_lyase_N"/>
    <property type="match status" value="1"/>
</dbReference>
<dbReference type="EMBL" id="BARU01026897">
    <property type="protein sequence ID" value="GAH68120.1"/>
    <property type="molecule type" value="Genomic_DNA"/>
</dbReference>
<gene>
    <name evidence="2" type="ORF">S03H2_43159</name>
</gene>
<protein>
    <recommendedName>
        <fullName evidence="1">Broad-specificity ulvan lyase N-terminal domain-containing protein</fullName>
    </recommendedName>
</protein>
<accession>X1IFT2</accession>
<dbReference type="InterPro" id="IPR008928">
    <property type="entry name" value="6-hairpin_glycosidase_sf"/>
</dbReference>
<reference evidence="2" key="1">
    <citation type="journal article" date="2014" name="Front. Microbiol.">
        <title>High frequency of phylogenetically diverse reductive dehalogenase-homologous genes in deep subseafloor sedimentary metagenomes.</title>
        <authorList>
            <person name="Kawai M."/>
            <person name="Futagami T."/>
            <person name="Toyoda A."/>
            <person name="Takaki Y."/>
            <person name="Nishi S."/>
            <person name="Hori S."/>
            <person name="Arai W."/>
            <person name="Tsubouchi T."/>
            <person name="Morono Y."/>
            <person name="Uchiyama I."/>
            <person name="Ito T."/>
            <person name="Fujiyama A."/>
            <person name="Inagaki F."/>
            <person name="Takami H."/>
        </authorList>
    </citation>
    <scope>NUCLEOTIDE SEQUENCE</scope>
    <source>
        <strain evidence="2">Expedition CK06-06</strain>
    </source>
</reference>
<dbReference type="GO" id="GO:0005975">
    <property type="term" value="P:carbohydrate metabolic process"/>
    <property type="evidence" value="ECO:0007669"/>
    <property type="project" value="InterPro"/>
</dbReference>
<evidence type="ECO:0000259" key="1">
    <source>
        <dbReference type="Pfam" id="PF25840"/>
    </source>
</evidence>
<dbReference type="InterPro" id="IPR058907">
    <property type="entry name" value="P29_N"/>
</dbReference>
<name>X1IFT2_9ZZZZ</name>
<feature type="domain" description="Broad-specificity ulvan lyase N-terminal" evidence="1">
    <location>
        <begin position="79"/>
        <end position="237"/>
    </location>
</feature>
<organism evidence="2">
    <name type="scientific">marine sediment metagenome</name>
    <dbReference type="NCBI Taxonomy" id="412755"/>
    <lineage>
        <taxon>unclassified sequences</taxon>
        <taxon>metagenomes</taxon>
        <taxon>ecological metagenomes</taxon>
    </lineage>
</organism>
<dbReference type="Gene3D" id="1.50.10.20">
    <property type="match status" value="2"/>
</dbReference>
<feature type="non-terminal residue" evidence="2">
    <location>
        <position position="271"/>
    </location>
</feature>
<proteinExistence type="predicted"/>
<sequence length="271" mass="31851">GISYGFSFWNDWELGFIETTGYIIETLLNYGELKNKPIYFKIGKNLADWLVENQLPSGGFRTGYKKTNNPLPCVFNTGQVIFGLIKMYEHSHEEKYLLSAKKAGDWLVKIQNNKPTWMVNTYMNIPHVYNTRTSWAILELFKITKQYEYFQAAKKHLDWALTQKNEKFWFNNNNFFINSATFTHNIGYTIRGFLESGIILENEEYINTAIKVADVLYNLFNKNGVLYGDYDDNWKCKRRYMCCTGSAQIAIIWFKLYELTKSKKYFIAALK</sequence>
<dbReference type="AlphaFoldDB" id="X1IFT2"/>
<evidence type="ECO:0000313" key="2">
    <source>
        <dbReference type="EMBL" id="GAH68120.1"/>
    </source>
</evidence>
<dbReference type="SUPFAM" id="SSF48208">
    <property type="entry name" value="Six-hairpin glycosidases"/>
    <property type="match status" value="1"/>
</dbReference>